<protein>
    <recommendedName>
        <fullName evidence="4">Fibronectin type-III domain-containing protein</fullName>
    </recommendedName>
</protein>
<accession>A0A917U4N2</accession>
<reference evidence="5" key="2">
    <citation type="submission" date="2020-09" db="EMBL/GenBank/DDBJ databases">
        <authorList>
            <person name="Sun Q."/>
            <person name="Zhou Y."/>
        </authorList>
    </citation>
    <scope>NUCLEOTIDE SEQUENCE</scope>
    <source>
        <strain evidence="5">CGMCC 4.7312</strain>
    </source>
</reference>
<dbReference type="Pfam" id="PF00041">
    <property type="entry name" value="fn3"/>
    <property type="match status" value="1"/>
</dbReference>
<proteinExistence type="predicted"/>
<organism evidence="5 6">
    <name type="scientific">Micromonospora sonchi</name>
    <dbReference type="NCBI Taxonomy" id="1763543"/>
    <lineage>
        <taxon>Bacteria</taxon>
        <taxon>Bacillati</taxon>
        <taxon>Actinomycetota</taxon>
        <taxon>Actinomycetes</taxon>
        <taxon>Micromonosporales</taxon>
        <taxon>Micromonosporaceae</taxon>
        <taxon>Micromonospora</taxon>
    </lineage>
</organism>
<dbReference type="PROSITE" id="PS50853">
    <property type="entry name" value="FN3"/>
    <property type="match status" value="1"/>
</dbReference>
<dbReference type="CDD" id="cd00063">
    <property type="entry name" value="FN3"/>
    <property type="match status" value="1"/>
</dbReference>
<evidence type="ECO:0000256" key="3">
    <source>
        <dbReference type="SAM" id="MobiDB-lite"/>
    </source>
</evidence>
<dbReference type="GO" id="GO:0016798">
    <property type="term" value="F:hydrolase activity, acting on glycosyl bonds"/>
    <property type="evidence" value="ECO:0007669"/>
    <property type="project" value="UniProtKB-KW"/>
</dbReference>
<feature type="region of interest" description="Disordered" evidence="3">
    <location>
        <begin position="27"/>
        <end position="47"/>
    </location>
</feature>
<evidence type="ECO:0000256" key="2">
    <source>
        <dbReference type="ARBA" id="ARBA00023326"/>
    </source>
</evidence>
<dbReference type="Gene3D" id="2.60.40.10">
    <property type="entry name" value="Immunoglobulins"/>
    <property type="match status" value="1"/>
</dbReference>
<reference evidence="5" key="1">
    <citation type="journal article" date="2014" name="Int. J. Syst. Evol. Microbiol.">
        <title>Complete genome sequence of Corynebacterium casei LMG S-19264T (=DSM 44701T), isolated from a smear-ripened cheese.</title>
        <authorList>
            <consortium name="US DOE Joint Genome Institute (JGI-PGF)"/>
            <person name="Walter F."/>
            <person name="Albersmeier A."/>
            <person name="Kalinowski J."/>
            <person name="Ruckert C."/>
        </authorList>
    </citation>
    <scope>NUCLEOTIDE SEQUENCE</scope>
    <source>
        <strain evidence="5">CGMCC 4.7312</strain>
    </source>
</reference>
<evidence type="ECO:0000259" key="4">
    <source>
        <dbReference type="PROSITE" id="PS50853"/>
    </source>
</evidence>
<keyword evidence="1" id="KW-0378">Hydrolase</keyword>
<dbReference type="InterPro" id="IPR036116">
    <property type="entry name" value="FN3_sf"/>
</dbReference>
<evidence type="ECO:0000313" key="6">
    <source>
        <dbReference type="Proteomes" id="UP000608890"/>
    </source>
</evidence>
<dbReference type="EMBL" id="BMNB01000028">
    <property type="protein sequence ID" value="GGM57991.1"/>
    <property type="molecule type" value="Genomic_DNA"/>
</dbReference>
<keyword evidence="2" id="KW-0624">Polysaccharide degradation</keyword>
<dbReference type="InterPro" id="IPR003961">
    <property type="entry name" value="FN3_dom"/>
</dbReference>
<gene>
    <name evidence="5" type="ORF">GCM10011608_48670</name>
</gene>
<dbReference type="SMART" id="SM00060">
    <property type="entry name" value="FN3"/>
    <property type="match status" value="1"/>
</dbReference>
<keyword evidence="1" id="KW-0326">Glycosidase</keyword>
<sequence>MALISVLVAVAAVVGVGLLLLERRAAPPDTTPGSTATESGAPPTDLTLRDDATTITLTWTDPSGGLVPFVVAGGRAGLPLRMMATVGAGQSTYTVNGLSSRVDYCFTVLAVYDTDQLAASSQVCTSREADSTPG</sequence>
<evidence type="ECO:0000256" key="1">
    <source>
        <dbReference type="ARBA" id="ARBA00023295"/>
    </source>
</evidence>
<dbReference type="InterPro" id="IPR013783">
    <property type="entry name" value="Ig-like_fold"/>
</dbReference>
<dbReference type="GO" id="GO:0000272">
    <property type="term" value="P:polysaccharide catabolic process"/>
    <property type="evidence" value="ECO:0007669"/>
    <property type="project" value="UniProtKB-KW"/>
</dbReference>
<feature type="domain" description="Fibronectin type-III" evidence="4">
    <location>
        <begin position="42"/>
        <end position="131"/>
    </location>
</feature>
<comment type="caution">
    <text evidence="5">The sequence shown here is derived from an EMBL/GenBank/DDBJ whole genome shotgun (WGS) entry which is preliminary data.</text>
</comment>
<keyword evidence="6" id="KW-1185">Reference proteome</keyword>
<dbReference type="Proteomes" id="UP000608890">
    <property type="component" value="Unassembled WGS sequence"/>
</dbReference>
<keyword evidence="2" id="KW-0119">Carbohydrate metabolism</keyword>
<name>A0A917U4N2_9ACTN</name>
<dbReference type="AlphaFoldDB" id="A0A917U4N2"/>
<evidence type="ECO:0000313" key="5">
    <source>
        <dbReference type="EMBL" id="GGM57991.1"/>
    </source>
</evidence>
<dbReference type="SUPFAM" id="SSF49265">
    <property type="entry name" value="Fibronectin type III"/>
    <property type="match status" value="1"/>
</dbReference>